<dbReference type="SUPFAM" id="SSF111369">
    <property type="entry name" value="HlyD-like secretion proteins"/>
    <property type="match status" value="1"/>
</dbReference>
<name>A0ABY7C5M2_9HYPH</name>
<feature type="coiled-coil region" evidence="2">
    <location>
        <begin position="126"/>
        <end position="153"/>
    </location>
</feature>
<evidence type="ECO:0000313" key="3">
    <source>
        <dbReference type="EMBL" id="WAP71369.1"/>
    </source>
</evidence>
<dbReference type="Proteomes" id="UP001164020">
    <property type="component" value="Chromosome"/>
</dbReference>
<keyword evidence="4" id="KW-1185">Reference proteome</keyword>
<dbReference type="Gene3D" id="2.40.50.100">
    <property type="match status" value="1"/>
</dbReference>
<dbReference type="Gene3D" id="2.40.420.20">
    <property type="match status" value="1"/>
</dbReference>
<comment type="similarity">
    <text evidence="1">Belongs to the membrane fusion protein (MFP) (TC 8.A.1) family.</text>
</comment>
<dbReference type="PANTHER" id="PTHR30469">
    <property type="entry name" value="MULTIDRUG RESISTANCE PROTEIN MDTA"/>
    <property type="match status" value="1"/>
</dbReference>
<organism evidence="3 4">
    <name type="scientific">Jiella pelagia</name>
    <dbReference type="NCBI Taxonomy" id="2986949"/>
    <lineage>
        <taxon>Bacteria</taxon>
        <taxon>Pseudomonadati</taxon>
        <taxon>Pseudomonadota</taxon>
        <taxon>Alphaproteobacteria</taxon>
        <taxon>Hyphomicrobiales</taxon>
        <taxon>Aurantimonadaceae</taxon>
        <taxon>Jiella</taxon>
    </lineage>
</organism>
<dbReference type="PANTHER" id="PTHR30469:SF18">
    <property type="entry name" value="RESISTANCE-NODULATION-CELL DIVISION (RND) EFFLUX MEMBRANE FUSION PROTEIN-RELATED"/>
    <property type="match status" value="1"/>
</dbReference>
<dbReference type="NCBIfam" id="TIGR01730">
    <property type="entry name" value="RND_mfp"/>
    <property type="match status" value="1"/>
</dbReference>
<dbReference type="Gene3D" id="2.40.30.170">
    <property type="match status" value="1"/>
</dbReference>
<dbReference type="InterPro" id="IPR006143">
    <property type="entry name" value="RND_pump_MFP"/>
</dbReference>
<reference evidence="3" key="1">
    <citation type="submission" date="2022-12" db="EMBL/GenBank/DDBJ databases">
        <title>Jiella pelagia sp. nov., isolated from phosphonate enriched culture of Northwest Pacific surface seawater.</title>
        <authorList>
            <person name="Shin D.Y."/>
            <person name="Hwang C.Y."/>
        </authorList>
    </citation>
    <scope>NUCLEOTIDE SEQUENCE</scope>
    <source>
        <strain evidence="3">HL-NP1</strain>
    </source>
</reference>
<evidence type="ECO:0000256" key="2">
    <source>
        <dbReference type="SAM" id="Coils"/>
    </source>
</evidence>
<gene>
    <name evidence="3" type="ORF">OH818_27690</name>
</gene>
<proteinExistence type="inferred from homology"/>
<evidence type="ECO:0000256" key="1">
    <source>
        <dbReference type="ARBA" id="ARBA00009477"/>
    </source>
</evidence>
<sequence>MAPSIASTEPTSPIEDVRLAPPTVATAEARRIGAAERAFTGSVSARVQSNLGFRVPGKIVERLVDAGENVKAGQPLMRIDERDLGLALTARTKAADAARAVAVQARADEERYAKLLKLGQSPRQRYEQAKAALDSAEATLAAAEAEADVARNEAGYALLRADSDGLVVETLGEPGQVVAAGQSVIRLAHKGNREATVSLPETVRPALGSAAEASVYGLGNARWNAALRQLSDAADPQTRTYEARFVLDGDASDAPIGSTVTIYLKDPVAASSAEVPIGAILDEGGTTGVWVIDRASETVTLKPVTILDLGEETATVSGLEPGTLVAALGAHLLHEGAKIRPIEAKGF</sequence>
<keyword evidence="2" id="KW-0175">Coiled coil</keyword>
<dbReference type="RefSeq" id="WP_268883912.1">
    <property type="nucleotide sequence ID" value="NZ_CP114029.1"/>
</dbReference>
<evidence type="ECO:0000313" key="4">
    <source>
        <dbReference type="Proteomes" id="UP001164020"/>
    </source>
</evidence>
<accession>A0ABY7C5M2</accession>
<dbReference type="Gene3D" id="1.10.287.470">
    <property type="entry name" value="Helix hairpin bin"/>
    <property type="match status" value="1"/>
</dbReference>
<dbReference type="EMBL" id="CP114029">
    <property type="protein sequence ID" value="WAP71369.1"/>
    <property type="molecule type" value="Genomic_DNA"/>
</dbReference>
<protein>
    <submittedName>
        <fullName evidence="3">Efflux RND transporter periplasmic adaptor subunit</fullName>
    </submittedName>
</protein>